<dbReference type="GeneID" id="76803701"/>
<proteinExistence type="predicted"/>
<keyword evidence="2" id="KW-1185">Reference proteome</keyword>
<evidence type="ECO:0000313" key="1">
    <source>
        <dbReference type="EMBL" id="CAK88120.1"/>
    </source>
</evidence>
<dbReference type="Proteomes" id="UP000000600">
    <property type="component" value="Unassembled WGS sequence"/>
</dbReference>
<accession>A0DYK3</accession>
<name>A0DYK3_PARTE</name>
<gene>
    <name evidence="1" type="ORF">GSPATT00003088001</name>
</gene>
<protein>
    <submittedName>
        <fullName evidence="1">Uncharacterized protein</fullName>
    </submittedName>
</protein>
<evidence type="ECO:0000313" key="2">
    <source>
        <dbReference type="Proteomes" id="UP000000600"/>
    </source>
</evidence>
<dbReference type="AlphaFoldDB" id="A0DYK3"/>
<sequence>MLKLQRLLVVLMMFKYNFQLFSNSISRQFLIISLQYSNKF</sequence>
<dbReference type="InParanoid" id="A0DYK3"/>
<organism evidence="1 2">
    <name type="scientific">Paramecium tetraurelia</name>
    <dbReference type="NCBI Taxonomy" id="5888"/>
    <lineage>
        <taxon>Eukaryota</taxon>
        <taxon>Sar</taxon>
        <taxon>Alveolata</taxon>
        <taxon>Ciliophora</taxon>
        <taxon>Intramacronucleata</taxon>
        <taxon>Oligohymenophorea</taxon>
        <taxon>Peniculida</taxon>
        <taxon>Parameciidae</taxon>
        <taxon>Paramecium</taxon>
    </lineage>
</organism>
<dbReference type="EMBL" id="CT868649">
    <property type="protein sequence ID" value="CAK88120.1"/>
    <property type="molecule type" value="Genomic_DNA"/>
</dbReference>
<dbReference type="RefSeq" id="XP_052287158.1">
    <property type="nucleotide sequence ID" value="XM_052431182.1"/>
</dbReference>
<dbReference type="HOGENOM" id="CLU_3300521_0_0_1"/>
<reference evidence="1 2" key="1">
    <citation type="journal article" date="2006" name="Nature">
        <title>Global trends of whole-genome duplications revealed by the ciliate Paramecium tetraurelia.</title>
        <authorList>
            <consortium name="Genoscope"/>
            <person name="Aury J.-M."/>
            <person name="Jaillon O."/>
            <person name="Duret L."/>
            <person name="Noel B."/>
            <person name="Jubin C."/>
            <person name="Porcel B.M."/>
            <person name="Segurens B."/>
            <person name="Daubin V."/>
            <person name="Anthouard V."/>
            <person name="Aiach N."/>
            <person name="Arnaiz O."/>
            <person name="Billaut A."/>
            <person name="Beisson J."/>
            <person name="Blanc I."/>
            <person name="Bouhouche K."/>
            <person name="Camara F."/>
            <person name="Duharcourt S."/>
            <person name="Guigo R."/>
            <person name="Gogendeau D."/>
            <person name="Katinka M."/>
            <person name="Keller A.-M."/>
            <person name="Kissmehl R."/>
            <person name="Klotz C."/>
            <person name="Koll F."/>
            <person name="Le Moue A."/>
            <person name="Lepere C."/>
            <person name="Malinsky S."/>
            <person name="Nowacki M."/>
            <person name="Nowak J.K."/>
            <person name="Plattner H."/>
            <person name="Poulain J."/>
            <person name="Ruiz F."/>
            <person name="Serrano V."/>
            <person name="Zagulski M."/>
            <person name="Dessen P."/>
            <person name="Betermier M."/>
            <person name="Weissenbach J."/>
            <person name="Scarpelli C."/>
            <person name="Schachter V."/>
            <person name="Sperling L."/>
            <person name="Meyer E."/>
            <person name="Cohen J."/>
            <person name="Wincker P."/>
        </authorList>
    </citation>
    <scope>NUCLEOTIDE SEQUENCE [LARGE SCALE GENOMIC DNA]</scope>
    <source>
        <strain evidence="1 2">Stock d4-2</strain>
    </source>
</reference>